<keyword evidence="13" id="KW-0963">Cytoplasm</keyword>
<keyword evidence="13 15" id="KW-0004">4Fe-4S</keyword>
<feature type="binding site" evidence="15">
    <location>
        <position position="45"/>
    </location>
    <ligand>
        <name>[4Fe-4S] cluster</name>
        <dbReference type="ChEBI" id="CHEBI:49883"/>
        <note>4Fe-4S-S-AdoMet</note>
    </ligand>
</feature>
<dbReference type="GO" id="GO:0051989">
    <property type="term" value="F:coproporphyrinogen dehydrogenase activity"/>
    <property type="evidence" value="ECO:0007669"/>
    <property type="project" value="UniProtKB-EC"/>
</dbReference>
<dbReference type="Proteomes" id="UP000597444">
    <property type="component" value="Unassembled WGS sequence"/>
</dbReference>
<evidence type="ECO:0000313" key="18">
    <source>
        <dbReference type="Proteomes" id="UP000597444"/>
    </source>
</evidence>
<evidence type="ECO:0000256" key="7">
    <source>
        <dbReference type="ARBA" id="ARBA00022723"/>
    </source>
</evidence>
<dbReference type="SUPFAM" id="SSF102114">
    <property type="entry name" value="Radical SAM enzymes"/>
    <property type="match status" value="1"/>
</dbReference>
<comment type="subunit">
    <text evidence="4">Monomer.</text>
</comment>
<dbReference type="NCBIfam" id="TIGR00539">
    <property type="entry name" value="hemN_rel"/>
    <property type="match status" value="1"/>
</dbReference>
<dbReference type="GO" id="GO:0004109">
    <property type="term" value="F:coproporphyrinogen oxidase activity"/>
    <property type="evidence" value="ECO:0007669"/>
    <property type="project" value="InterPro"/>
</dbReference>
<evidence type="ECO:0000256" key="14">
    <source>
        <dbReference type="PIRSR" id="PIRSR000167-1"/>
    </source>
</evidence>
<dbReference type="InterPro" id="IPR010723">
    <property type="entry name" value="HemN_C"/>
</dbReference>
<comment type="catalytic activity">
    <reaction evidence="12 13">
        <text>coproporphyrinogen III + 2 S-adenosyl-L-methionine = protoporphyrinogen IX + 2 5'-deoxyadenosine + 2 L-methionine + 2 CO2</text>
        <dbReference type="Rhea" id="RHEA:15425"/>
        <dbReference type="ChEBI" id="CHEBI:16526"/>
        <dbReference type="ChEBI" id="CHEBI:17319"/>
        <dbReference type="ChEBI" id="CHEBI:57307"/>
        <dbReference type="ChEBI" id="CHEBI:57309"/>
        <dbReference type="ChEBI" id="CHEBI:57844"/>
        <dbReference type="ChEBI" id="CHEBI:59789"/>
        <dbReference type="EC" id="1.3.98.3"/>
    </reaction>
</comment>
<dbReference type="InterPro" id="IPR004559">
    <property type="entry name" value="HemW-like"/>
</dbReference>
<evidence type="ECO:0000256" key="8">
    <source>
        <dbReference type="ARBA" id="ARBA00023004"/>
    </source>
</evidence>
<comment type="similarity">
    <text evidence="3">Belongs to the anaerobic coproporphyrinogen-III oxidase family. HemW subfamily.</text>
</comment>
<dbReference type="SFLD" id="SFLDF00562">
    <property type="entry name" value="HemN-like__clustered_with_heat"/>
    <property type="match status" value="1"/>
</dbReference>
<keyword evidence="5" id="KW-0349">Heme</keyword>
<dbReference type="EC" id="1.3.98.3" evidence="13"/>
<dbReference type="GO" id="GO:0005737">
    <property type="term" value="C:cytoplasm"/>
    <property type="evidence" value="ECO:0007669"/>
    <property type="project" value="UniProtKB-SubCell"/>
</dbReference>
<reference evidence="17" key="1">
    <citation type="submission" date="2020-10" db="EMBL/GenBank/DDBJ databases">
        <title>Taxonomic study of unclassified bacteria belonging to the class Ktedonobacteria.</title>
        <authorList>
            <person name="Yabe S."/>
            <person name="Wang C.M."/>
            <person name="Zheng Y."/>
            <person name="Sakai Y."/>
            <person name="Cavaletti L."/>
            <person name="Monciardini P."/>
            <person name="Donadio S."/>
        </authorList>
    </citation>
    <scope>NUCLEOTIDE SEQUENCE</scope>
    <source>
        <strain evidence="17">ID150040</strain>
    </source>
</reference>
<comment type="pathway">
    <text evidence="2 13">Porphyrin-containing compound metabolism; protoporphyrin-IX biosynthesis; protoporphyrinogen-IX from coproporphyrinogen-III (AdoMet route): step 1/1.</text>
</comment>
<evidence type="ECO:0000256" key="6">
    <source>
        <dbReference type="ARBA" id="ARBA00022691"/>
    </source>
</evidence>
<dbReference type="InterPro" id="IPR013785">
    <property type="entry name" value="Aldolase_TIM"/>
</dbReference>
<dbReference type="InterPro" id="IPR007197">
    <property type="entry name" value="rSAM"/>
</dbReference>
<evidence type="ECO:0000256" key="13">
    <source>
        <dbReference type="PIRNR" id="PIRNR000167"/>
    </source>
</evidence>
<evidence type="ECO:0000256" key="11">
    <source>
        <dbReference type="ARBA" id="ARBA00023244"/>
    </source>
</evidence>
<accession>A0A8J3ILD2</accession>
<dbReference type="SFLD" id="SFLDG01082">
    <property type="entry name" value="B12-binding_domain_containing"/>
    <property type="match status" value="1"/>
</dbReference>
<dbReference type="SFLD" id="SFLDG01065">
    <property type="entry name" value="anaerobic_coproporphyrinogen-I"/>
    <property type="match status" value="1"/>
</dbReference>
<feature type="domain" description="Radical SAM core" evidence="16">
    <location>
        <begin position="26"/>
        <end position="270"/>
    </location>
</feature>
<comment type="caution">
    <text evidence="17">The sequence shown here is derived from an EMBL/GenBank/DDBJ whole genome shotgun (WGS) entry which is preliminary data.</text>
</comment>
<dbReference type="AlphaFoldDB" id="A0A8J3ILD2"/>
<feature type="binding site" evidence="14">
    <location>
        <position position="192"/>
    </location>
    <ligand>
        <name>S-adenosyl-L-methionine</name>
        <dbReference type="ChEBI" id="CHEBI:59789"/>
        <label>2</label>
    </ligand>
</feature>
<comment type="cofactor">
    <cofactor evidence="13 15">
        <name>[4Fe-4S] cluster</name>
        <dbReference type="ChEBI" id="CHEBI:49883"/>
    </cofactor>
    <text evidence="13 15">Binds 1 [4Fe-4S] cluster. The cluster is coordinated with 3 cysteines and an exchangeable S-adenosyl-L-methionine.</text>
</comment>
<dbReference type="Pfam" id="PF04055">
    <property type="entry name" value="Radical_SAM"/>
    <property type="match status" value="1"/>
</dbReference>
<comment type="subcellular location">
    <subcellularLocation>
        <location evidence="1 13">Cytoplasm</location>
    </subcellularLocation>
</comment>
<dbReference type="Gene3D" id="3.20.20.70">
    <property type="entry name" value="Aldolase class I"/>
    <property type="match status" value="1"/>
</dbReference>
<evidence type="ECO:0000259" key="16">
    <source>
        <dbReference type="PROSITE" id="PS51918"/>
    </source>
</evidence>
<dbReference type="GO" id="GO:0051539">
    <property type="term" value="F:4 iron, 4 sulfur cluster binding"/>
    <property type="evidence" value="ECO:0007669"/>
    <property type="project" value="UniProtKB-KW"/>
</dbReference>
<dbReference type="UniPathway" id="UPA00251">
    <property type="reaction ID" value="UER00323"/>
</dbReference>
<feature type="binding site" evidence="14">
    <location>
        <begin position="96"/>
        <end position="97"/>
    </location>
    <ligand>
        <name>S-adenosyl-L-methionine</name>
        <dbReference type="ChEBI" id="CHEBI:59789"/>
        <label>2</label>
    </ligand>
</feature>
<dbReference type="SFLD" id="SFLDF00288">
    <property type="entry name" value="HemN-like__clustered_with_nucl"/>
    <property type="match status" value="1"/>
</dbReference>
<dbReference type="InterPro" id="IPR058240">
    <property type="entry name" value="rSAM_sf"/>
</dbReference>
<dbReference type="PANTHER" id="PTHR13932:SF5">
    <property type="entry name" value="RADICAL S-ADENOSYL METHIONINE DOMAIN-CONTAINING PROTEIN 1, MITOCHONDRIAL"/>
    <property type="match status" value="1"/>
</dbReference>
<keyword evidence="9 13" id="KW-0411">Iron-sulfur</keyword>
<protein>
    <recommendedName>
        <fullName evidence="13">Coproporphyrinogen-III oxidase</fullName>
        <ecNumber evidence="13">1.3.98.3</ecNumber>
    </recommendedName>
</protein>
<dbReference type="SMART" id="SM00729">
    <property type="entry name" value="Elp3"/>
    <property type="match status" value="1"/>
</dbReference>
<evidence type="ECO:0000256" key="5">
    <source>
        <dbReference type="ARBA" id="ARBA00022617"/>
    </source>
</evidence>
<keyword evidence="6 13" id="KW-0949">S-adenosyl-L-methionine</keyword>
<keyword evidence="11 13" id="KW-0627">Porphyrin biosynthesis</keyword>
<keyword evidence="18" id="KW-1185">Reference proteome</keyword>
<dbReference type="CDD" id="cd01335">
    <property type="entry name" value="Radical_SAM"/>
    <property type="match status" value="1"/>
</dbReference>
<dbReference type="GO" id="GO:0006782">
    <property type="term" value="P:protoporphyrinogen IX biosynthetic process"/>
    <property type="evidence" value="ECO:0007669"/>
    <property type="project" value="UniProtKB-UniPathway"/>
</dbReference>
<evidence type="ECO:0000256" key="2">
    <source>
        <dbReference type="ARBA" id="ARBA00004785"/>
    </source>
</evidence>
<feature type="binding site" evidence="14">
    <location>
        <position position="35"/>
    </location>
    <ligand>
        <name>S-adenosyl-L-methionine</name>
        <dbReference type="ChEBI" id="CHEBI:59789"/>
        <label>1</label>
    </ligand>
</feature>
<dbReference type="PROSITE" id="PS51918">
    <property type="entry name" value="RADICAL_SAM"/>
    <property type="match status" value="1"/>
</dbReference>
<keyword evidence="10" id="KW-0143">Chaperone</keyword>
<evidence type="ECO:0000256" key="12">
    <source>
        <dbReference type="ARBA" id="ARBA00048321"/>
    </source>
</evidence>
<feature type="binding site" evidence="14">
    <location>
        <position position="128"/>
    </location>
    <ligand>
        <name>S-adenosyl-L-methionine</name>
        <dbReference type="ChEBI" id="CHEBI:59789"/>
        <label>1</label>
    </ligand>
</feature>
<feature type="binding site" evidence="15">
    <location>
        <position position="48"/>
    </location>
    <ligand>
        <name>[4Fe-4S] cluster</name>
        <dbReference type="ChEBI" id="CHEBI:49883"/>
        <note>4Fe-4S-S-AdoMet</note>
    </ligand>
</feature>
<dbReference type="InterPro" id="IPR034505">
    <property type="entry name" value="Coproporphyrinogen-III_oxidase"/>
</dbReference>
<evidence type="ECO:0000256" key="4">
    <source>
        <dbReference type="ARBA" id="ARBA00011245"/>
    </source>
</evidence>
<feature type="binding site" evidence="15">
    <location>
        <position position="41"/>
    </location>
    <ligand>
        <name>[4Fe-4S] cluster</name>
        <dbReference type="ChEBI" id="CHEBI:49883"/>
        <note>4Fe-4S-S-AdoMet</note>
    </ligand>
</feature>
<dbReference type="Pfam" id="PF06969">
    <property type="entry name" value="HemN_C"/>
    <property type="match status" value="1"/>
</dbReference>
<organism evidence="17 18">
    <name type="scientific">Reticulibacter mediterranei</name>
    <dbReference type="NCBI Taxonomy" id="2778369"/>
    <lineage>
        <taxon>Bacteria</taxon>
        <taxon>Bacillati</taxon>
        <taxon>Chloroflexota</taxon>
        <taxon>Ktedonobacteria</taxon>
        <taxon>Ktedonobacterales</taxon>
        <taxon>Reticulibacteraceae</taxon>
        <taxon>Reticulibacter</taxon>
    </lineage>
</organism>
<dbReference type="RefSeq" id="WP_220204173.1">
    <property type="nucleotide sequence ID" value="NZ_BNJK01000001.1"/>
</dbReference>
<dbReference type="InterPro" id="IPR006638">
    <property type="entry name" value="Elp3/MiaA/NifB-like_rSAM"/>
</dbReference>
<dbReference type="GO" id="GO:0046872">
    <property type="term" value="F:metal ion binding"/>
    <property type="evidence" value="ECO:0007669"/>
    <property type="project" value="UniProtKB-KW"/>
</dbReference>
<evidence type="ECO:0000256" key="15">
    <source>
        <dbReference type="PIRSR" id="PIRSR000167-2"/>
    </source>
</evidence>
<dbReference type="PANTHER" id="PTHR13932">
    <property type="entry name" value="COPROPORPHYRINIGEN III OXIDASE"/>
    <property type="match status" value="1"/>
</dbReference>
<feature type="binding site" evidence="14">
    <location>
        <position position="155"/>
    </location>
    <ligand>
        <name>S-adenosyl-L-methionine</name>
        <dbReference type="ChEBI" id="CHEBI:59789"/>
        <label>2</label>
    </ligand>
</feature>
<keyword evidence="7 13" id="KW-0479">Metal-binding</keyword>
<sequence length="413" mass="46745">MTISAPDTTTNAQNRLLPVTSTEPIERLLETASLYLHIPFCHTRCYYCDFNTYAGMLPVREPYVRALLTEIELAGKMAQLADNTLRRSRTIFFGGGTPSLLSVQQMQRLLQACSTAFAVDADAEITLEANPGTLTQEQLAGLRAAGVNRLSMGAQSFDADLLKSLGRIHTPEEITQAVTYARAAGFTSINLDFMFGLPQQTMQQWQETLRQALELRPEHFSLYSLIIEEGTPFYDWTHEGRITPGDEDLCADMYEIADELLHAAGYINYEISNWALPGHHSRHNLTYWQNLPYIGMGAGAYSYFGNRRFSNERDPLTYNKVLKTGRIPEVESEQVEREQEMSETAFLALRTALGLHLPTFEQRFSQPFAQFVGDRLQIVEEAGLLEHEDSWLRLSKRGRLLGNEVFFRLLPEA</sequence>
<feature type="binding site" evidence="14">
    <location>
        <position position="167"/>
    </location>
    <ligand>
        <name>S-adenosyl-L-methionine</name>
        <dbReference type="ChEBI" id="CHEBI:59789"/>
        <label>2</label>
    </ligand>
</feature>
<gene>
    <name evidence="17" type="ORF">KSF_034350</name>
</gene>
<evidence type="ECO:0000256" key="10">
    <source>
        <dbReference type="ARBA" id="ARBA00023186"/>
    </source>
</evidence>
<evidence type="ECO:0000256" key="3">
    <source>
        <dbReference type="ARBA" id="ARBA00006100"/>
    </source>
</evidence>
<dbReference type="PIRSF" id="PIRSF000167">
    <property type="entry name" value="HemN"/>
    <property type="match status" value="1"/>
</dbReference>
<evidence type="ECO:0000313" key="17">
    <source>
        <dbReference type="EMBL" id="GHO93387.1"/>
    </source>
</evidence>
<name>A0A8J3ILD2_9CHLR</name>
<feature type="binding site" evidence="14">
    <location>
        <position position="95"/>
    </location>
    <ligand>
        <name>S-adenosyl-L-methionine</name>
        <dbReference type="ChEBI" id="CHEBI:59789"/>
        <label>1</label>
    </ligand>
</feature>
<proteinExistence type="inferred from homology"/>
<evidence type="ECO:0000256" key="9">
    <source>
        <dbReference type="ARBA" id="ARBA00023014"/>
    </source>
</evidence>
<dbReference type="SFLD" id="SFLDS00029">
    <property type="entry name" value="Radical_SAM"/>
    <property type="match status" value="1"/>
</dbReference>
<keyword evidence="13" id="KW-0560">Oxidoreductase</keyword>
<dbReference type="EMBL" id="BNJK01000001">
    <property type="protein sequence ID" value="GHO93387.1"/>
    <property type="molecule type" value="Genomic_DNA"/>
</dbReference>
<evidence type="ECO:0000256" key="1">
    <source>
        <dbReference type="ARBA" id="ARBA00004496"/>
    </source>
</evidence>
<keyword evidence="8 13" id="KW-0408">Iron</keyword>
<dbReference type="InterPro" id="IPR004558">
    <property type="entry name" value="Coprogen_oxidase_HemN"/>
</dbReference>